<evidence type="ECO:0000313" key="2">
    <source>
        <dbReference type="EMBL" id="MEX3743885.1"/>
    </source>
</evidence>
<sequence length="148" mass="16658">MKAKGVLKGITIGIFCSIFIPYLFNRVGNTLAGGHINYWGESWVYIAFSIPMILSMVIMGYYLSTQKNIPNKKMWWISFFVTLIVSLLTGTLGILISEMILRGNLNTFNLDGSMIWGVIYSIVLLPITVPSGKLILNSLHYWIHKPAI</sequence>
<accession>A0ABV3VSN4</accession>
<gene>
    <name evidence="2" type="ORF">AB1300_01920</name>
</gene>
<keyword evidence="1" id="KW-1133">Transmembrane helix</keyword>
<proteinExistence type="predicted"/>
<dbReference type="EMBL" id="JBFRHK010000001">
    <property type="protein sequence ID" value="MEX3743885.1"/>
    <property type="molecule type" value="Genomic_DNA"/>
</dbReference>
<evidence type="ECO:0008006" key="4">
    <source>
        <dbReference type="Google" id="ProtNLM"/>
    </source>
</evidence>
<dbReference type="Proteomes" id="UP001558534">
    <property type="component" value="Unassembled WGS sequence"/>
</dbReference>
<feature type="transmembrane region" description="Helical" evidence="1">
    <location>
        <begin position="115"/>
        <end position="136"/>
    </location>
</feature>
<feature type="transmembrane region" description="Helical" evidence="1">
    <location>
        <begin position="75"/>
        <end position="95"/>
    </location>
</feature>
<dbReference type="RefSeq" id="WP_368634908.1">
    <property type="nucleotide sequence ID" value="NZ_JBFRHK010000001.1"/>
</dbReference>
<comment type="caution">
    <text evidence="2">The sequence shown here is derived from an EMBL/GenBank/DDBJ whole genome shotgun (WGS) entry which is preliminary data.</text>
</comment>
<feature type="transmembrane region" description="Helical" evidence="1">
    <location>
        <begin position="44"/>
        <end position="63"/>
    </location>
</feature>
<evidence type="ECO:0000313" key="3">
    <source>
        <dbReference type="Proteomes" id="UP001558534"/>
    </source>
</evidence>
<name>A0ABV3VSN4_9BACI</name>
<evidence type="ECO:0000256" key="1">
    <source>
        <dbReference type="SAM" id="Phobius"/>
    </source>
</evidence>
<protein>
    <recommendedName>
        <fullName evidence="4">DUF2798 domain-containing protein</fullName>
    </recommendedName>
</protein>
<organism evidence="2 3">
    <name type="scientific">Lysinibacillus xylanilyticus</name>
    <dbReference type="NCBI Taxonomy" id="582475"/>
    <lineage>
        <taxon>Bacteria</taxon>
        <taxon>Bacillati</taxon>
        <taxon>Bacillota</taxon>
        <taxon>Bacilli</taxon>
        <taxon>Bacillales</taxon>
        <taxon>Bacillaceae</taxon>
        <taxon>Lysinibacillus</taxon>
    </lineage>
</organism>
<feature type="transmembrane region" description="Helical" evidence="1">
    <location>
        <begin position="7"/>
        <end position="24"/>
    </location>
</feature>
<reference evidence="2 3" key="1">
    <citation type="submission" date="2024-07" db="EMBL/GenBank/DDBJ databases">
        <title>Characterization of a bacterium isolated from hydrolysated instant sea cucumber by whole-genome sequencing and metabolomics.</title>
        <authorList>
            <person name="Luo X."/>
            <person name="Zhang Z."/>
            <person name="Zheng Z."/>
            <person name="Zhang W."/>
            <person name="Ming T."/>
            <person name="Jiao L."/>
            <person name="Su X."/>
            <person name="Kong F."/>
            <person name="Xu J."/>
        </authorList>
    </citation>
    <scope>NUCLEOTIDE SEQUENCE [LARGE SCALE GENOMIC DNA]</scope>
    <source>
        <strain evidence="2 3">XL-2024</strain>
    </source>
</reference>
<keyword evidence="1" id="KW-0472">Membrane</keyword>
<keyword evidence="3" id="KW-1185">Reference proteome</keyword>
<keyword evidence="1" id="KW-0812">Transmembrane</keyword>